<dbReference type="SMART" id="SM00220">
    <property type="entry name" value="S_TKc"/>
    <property type="match status" value="1"/>
</dbReference>
<dbReference type="PROSITE" id="PS00107">
    <property type="entry name" value="PROTEIN_KINASE_ATP"/>
    <property type="match status" value="1"/>
</dbReference>
<dbReference type="EC" id="2.7.11.1" evidence="1"/>
<dbReference type="GO" id="GO:0005524">
    <property type="term" value="F:ATP binding"/>
    <property type="evidence" value="ECO:0007669"/>
    <property type="project" value="UniProtKB-UniRule"/>
</dbReference>
<dbReference type="RefSeq" id="WP_145217938.1">
    <property type="nucleotide sequence ID" value="NZ_CP036269.1"/>
</dbReference>
<dbReference type="Pfam" id="PF00069">
    <property type="entry name" value="Pkinase"/>
    <property type="match status" value="1"/>
</dbReference>
<keyword evidence="4 7" id="KW-0547">Nucleotide-binding</keyword>
<dbReference type="PROSITE" id="PS00108">
    <property type="entry name" value="PROTEIN_KINASE_ST"/>
    <property type="match status" value="1"/>
</dbReference>
<evidence type="ECO:0000313" key="11">
    <source>
        <dbReference type="Proteomes" id="UP000317171"/>
    </source>
</evidence>
<keyword evidence="5 10" id="KW-0418">Kinase</keyword>
<name>A0A517RHH9_9PLAN</name>
<dbReference type="GO" id="GO:0004674">
    <property type="term" value="F:protein serine/threonine kinase activity"/>
    <property type="evidence" value="ECO:0007669"/>
    <property type="project" value="UniProtKB-KW"/>
</dbReference>
<dbReference type="Proteomes" id="UP000317171">
    <property type="component" value="Chromosome"/>
</dbReference>
<evidence type="ECO:0000313" key="10">
    <source>
        <dbReference type="EMBL" id="QDT43337.1"/>
    </source>
</evidence>
<dbReference type="AlphaFoldDB" id="A0A517RHH9"/>
<evidence type="ECO:0000256" key="5">
    <source>
        <dbReference type="ARBA" id="ARBA00022777"/>
    </source>
</evidence>
<dbReference type="Gene3D" id="1.10.510.10">
    <property type="entry name" value="Transferase(Phosphotransferase) domain 1"/>
    <property type="match status" value="1"/>
</dbReference>
<dbReference type="Pfam" id="PF03781">
    <property type="entry name" value="FGE-sulfatase"/>
    <property type="match status" value="1"/>
</dbReference>
<dbReference type="InterPro" id="IPR000719">
    <property type="entry name" value="Prot_kinase_dom"/>
</dbReference>
<dbReference type="EMBL" id="CP036269">
    <property type="protein sequence ID" value="QDT43337.1"/>
    <property type="molecule type" value="Genomic_DNA"/>
</dbReference>
<evidence type="ECO:0000259" key="9">
    <source>
        <dbReference type="PROSITE" id="PS50011"/>
    </source>
</evidence>
<evidence type="ECO:0000256" key="8">
    <source>
        <dbReference type="SAM" id="MobiDB-lite"/>
    </source>
</evidence>
<feature type="compositionally biased region" description="Polar residues" evidence="8">
    <location>
        <begin position="792"/>
        <end position="802"/>
    </location>
</feature>
<keyword evidence="3 10" id="KW-0808">Transferase</keyword>
<evidence type="ECO:0000256" key="6">
    <source>
        <dbReference type="ARBA" id="ARBA00022840"/>
    </source>
</evidence>
<dbReference type="Gene3D" id="3.30.200.20">
    <property type="entry name" value="Phosphorylase Kinase, domain 1"/>
    <property type="match status" value="1"/>
</dbReference>
<feature type="binding site" evidence="7">
    <location>
        <position position="219"/>
    </location>
    <ligand>
        <name>ATP</name>
        <dbReference type="ChEBI" id="CHEBI:30616"/>
    </ligand>
</feature>
<keyword evidence="2" id="KW-0723">Serine/threonine-protein kinase</keyword>
<dbReference type="OrthoDB" id="6111975at2"/>
<dbReference type="CDD" id="cd14014">
    <property type="entry name" value="STKc_PknB_like"/>
    <property type="match status" value="1"/>
</dbReference>
<evidence type="ECO:0000256" key="1">
    <source>
        <dbReference type="ARBA" id="ARBA00012513"/>
    </source>
</evidence>
<gene>
    <name evidence="10" type="primary">prkC_13</name>
    <name evidence="10" type="ORF">Pan241w_34370</name>
</gene>
<dbReference type="InterPro" id="IPR008271">
    <property type="entry name" value="Ser/Thr_kinase_AS"/>
</dbReference>
<evidence type="ECO:0000256" key="3">
    <source>
        <dbReference type="ARBA" id="ARBA00022679"/>
    </source>
</evidence>
<dbReference type="InterPro" id="IPR016187">
    <property type="entry name" value="CTDL_fold"/>
</dbReference>
<sequence>MKSPNETDFEQLPSDLMLKINQLCDRYESELRQGDLPSINAYLDDVAVDYREVILKELIPLEVEHRCQQGETPGSSEYLQQFPVLDQEWLSSVIGAARAAYPAASVGGSPEEGPHEFDDFSLEQFRARVIEVGILAERELTDLIANLEEDQRPQSTAALAALLIELGTLTEYQSHALSSTEARPLLIGDYLILEPIGSGGMGTVYKAMHQRMKRIVALKVIRSDLEHVPDRLKRFEREVQTAARLSHPNIVTAYDAGEHEGVHYLICEYIDGESLTQLVRDSGPLDFPDAVNCVLQVAQGLEYAHGKGVIHRDIKPANILVDDQGDLKILDMGLARLQETDDVLGTGSQTELTSSQFFMGTIDYMAPEQARNTRLADHRSDIYSLGCTLYFLLTAKPVYGGGTTVERILAHKEQPVPSLSQTLPQVPATFDPIFAKMLAKDPEERYQSASELISDLNQFNTEILHDQTFSLPVRETSPGKPTEENWASAPTEVQPVEAGFTVAAATTPEEKSKTRSSNQQGLVWGGVVVAALVLAGVVFWNPFQSDSGTGERNLISDAGQSGSGDTNTDQAEYAQIANLPVSANVALGTQGKGPELELQLIPPGTFMMGDSASAGAASDAPAHPVKLTQPFYMGVTEITNEQFRQFVEQTQYQTDAERSGGFGMTGGSWGRSGSYFWNQLGDLPVRDQAPAVNISWNDAVAFCDWLSKQTGDTYRLPTEAEWEYACRAGSKGRWFFGNQMDELENYAWFLNNSQGRVYPAKQKQPNPFGLYDLYGNEWEWCQDFYAENYYSQSPSENPTGPEQGSERVRRGGGFQQGADQLNSYVRGHGAPNSPSRGAFRIVREVKTH</sequence>
<dbReference type="KEGG" id="gaz:Pan241w_34370"/>
<organism evidence="10 11">
    <name type="scientific">Gimesia alba</name>
    <dbReference type="NCBI Taxonomy" id="2527973"/>
    <lineage>
        <taxon>Bacteria</taxon>
        <taxon>Pseudomonadati</taxon>
        <taxon>Planctomycetota</taxon>
        <taxon>Planctomycetia</taxon>
        <taxon>Planctomycetales</taxon>
        <taxon>Planctomycetaceae</taxon>
        <taxon>Gimesia</taxon>
    </lineage>
</organism>
<dbReference type="InterPro" id="IPR011009">
    <property type="entry name" value="Kinase-like_dom_sf"/>
</dbReference>
<proteinExistence type="predicted"/>
<protein>
    <recommendedName>
        <fullName evidence="1">non-specific serine/threonine protein kinase</fullName>
        <ecNumber evidence="1">2.7.11.1</ecNumber>
    </recommendedName>
</protein>
<dbReference type="InterPro" id="IPR042095">
    <property type="entry name" value="SUMF_sf"/>
</dbReference>
<evidence type="ECO:0000256" key="4">
    <source>
        <dbReference type="ARBA" id="ARBA00022741"/>
    </source>
</evidence>
<dbReference type="PROSITE" id="PS50011">
    <property type="entry name" value="PROTEIN_KINASE_DOM"/>
    <property type="match status" value="1"/>
</dbReference>
<dbReference type="PANTHER" id="PTHR43289">
    <property type="entry name" value="MITOGEN-ACTIVATED PROTEIN KINASE KINASE KINASE 20-RELATED"/>
    <property type="match status" value="1"/>
</dbReference>
<dbReference type="SUPFAM" id="SSF56436">
    <property type="entry name" value="C-type lectin-like"/>
    <property type="match status" value="1"/>
</dbReference>
<accession>A0A517RHH9</accession>
<keyword evidence="11" id="KW-1185">Reference proteome</keyword>
<dbReference type="Gene3D" id="3.90.1580.10">
    <property type="entry name" value="paralog of FGE (formylglycine-generating enzyme)"/>
    <property type="match status" value="1"/>
</dbReference>
<dbReference type="InterPro" id="IPR005532">
    <property type="entry name" value="SUMF_dom"/>
</dbReference>
<dbReference type="SUPFAM" id="SSF56112">
    <property type="entry name" value="Protein kinase-like (PK-like)"/>
    <property type="match status" value="1"/>
</dbReference>
<dbReference type="InterPro" id="IPR017441">
    <property type="entry name" value="Protein_kinase_ATP_BS"/>
</dbReference>
<dbReference type="PANTHER" id="PTHR43289:SF6">
    <property type="entry name" value="SERINE_THREONINE-PROTEIN KINASE NEKL-3"/>
    <property type="match status" value="1"/>
</dbReference>
<feature type="domain" description="Protein kinase" evidence="9">
    <location>
        <begin position="190"/>
        <end position="460"/>
    </location>
</feature>
<evidence type="ECO:0000256" key="7">
    <source>
        <dbReference type="PROSITE-ProRule" id="PRU10141"/>
    </source>
</evidence>
<reference evidence="10 11" key="1">
    <citation type="submission" date="2019-02" db="EMBL/GenBank/DDBJ databases">
        <title>Deep-cultivation of Planctomycetes and their phenomic and genomic characterization uncovers novel biology.</title>
        <authorList>
            <person name="Wiegand S."/>
            <person name="Jogler M."/>
            <person name="Boedeker C."/>
            <person name="Pinto D."/>
            <person name="Vollmers J."/>
            <person name="Rivas-Marin E."/>
            <person name="Kohn T."/>
            <person name="Peeters S.H."/>
            <person name="Heuer A."/>
            <person name="Rast P."/>
            <person name="Oberbeckmann S."/>
            <person name="Bunk B."/>
            <person name="Jeske O."/>
            <person name="Meyerdierks A."/>
            <person name="Storesund J.E."/>
            <person name="Kallscheuer N."/>
            <person name="Luecker S."/>
            <person name="Lage O.M."/>
            <person name="Pohl T."/>
            <person name="Merkel B.J."/>
            <person name="Hornburger P."/>
            <person name="Mueller R.-W."/>
            <person name="Bruemmer F."/>
            <person name="Labrenz M."/>
            <person name="Spormann A.M."/>
            <person name="Op den Camp H."/>
            <person name="Overmann J."/>
            <person name="Amann R."/>
            <person name="Jetten M.S.M."/>
            <person name="Mascher T."/>
            <person name="Medema M.H."/>
            <person name="Devos D.P."/>
            <person name="Kaster A.-K."/>
            <person name="Ovreas L."/>
            <person name="Rohde M."/>
            <person name="Galperin M.Y."/>
            <person name="Jogler C."/>
        </authorList>
    </citation>
    <scope>NUCLEOTIDE SEQUENCE [LARGE SCALE GENOMIC DNA]</scope>
    <source>
        <strain evidence="10 11">Pan241w</strain>
    </source>
</reference>
<dbReference type="FunFam" id="1.10.510.10:FF:000021">
    <property type="entry name" value="Serine/threonine protein kinase"/>
    <property type="match status" value="1"/>
</dbReference>
<evidence type="ECO:0000256" key="2">
    <source>
        <dbReference type="ARBA" id="ARBA00022527"/>
    </source>
</evidence>
<keyword evidence="6 7" id="KW-0067">ATP-binding</keyword>
<feature type="region of interest" description="Disordered" evidence="8">
    <location>
        <begin position="792"/>
        <end position="839"/>
    </location>
</feature>